<comment type="caution">
    <text evidence="4">The sequence shown here is derived from an EMBL/GenBank/DDBJ whole genome shotgun (WGS) entry which is preliminary data.</text>
</comment>
<dbReference type="PANTHER" id="PTHR46082">
    <property type="entry name" value="ATP/GTP-BINDING PROTEIN-RELATED"/>
    <property type="match status" value="1"/>
</dbReference>
<dbReference type="GeneID" id="68349887"/>
<dbReference type="GO" id="GO:0009116">
    <property type="term" value="P:nucleoside metabolic process"/>
    <property type="evidence" value="ECO:0007669"/>
    <property type="project" value="InterPro"/>
</dbReference>
<dbReference type="InterPro" id="IPR000845">
    <property type="entry name" value="Nucleoside_phosphorylase_d"/>
</dbReference>
<gene>
    <name evidence="4" type="ORF">HRG_00758</name>
</gene>
<evidence type="ECO:0000259" key="2">
    <source>
        <dbReference type="Pfam" id="PF13401"/>
    </source>
</evidence>
<dbReference type="Pfam" id="PF13401">
    <property type="entry name" value="AAA_22"/>
    <property type="match status" value="1"/>
</dbReference>
<dbReference type="Gene3D" id="3.40.50.1580">
    <property type="entry name" value="Nucleoside phosphorylase domain"/>
    <property type="match status" value="1"/>
</dbReference>
<evidence type="ECO:0000259" key="1">
    <source>
        <dbReference type="Pfam" id="PF01048"/>
    </source>
</evidence>
<dbReference type="EMBL" id="JAIZPD010000001">
    <property type="protein sequence ID" value="KAH0968116.1"/>
    <property type="molecule type" value="Genomic_DNA"/>
</dbReference>
<protein>
    <submittedName>
        <fullName evidence="4">Phosphorylase superfamily domain-containing protein</fullName>
    </submittedName>
</protein>
<keyword evidence="5" id="KW-1185">Reference proteome</keyword>
<evidence type="ECO:0000313" key="4">
    <source>
        <dbReference type="EMBL" id="KAH0968116.1"/>
    </source>
</evidence>
<name>A0A9P8SML0_9HYPO</name>
<dbReference type="InterPro" id="IPR035994">
    <property type="entry name" value="Nucleoside_phosphorylase_sf"/>
</dbReference>
<dbReference type="SUPFAM" id="SSF53167">
    <property type="entry name" value="Purine and uridine phosphorylases"/>
    <property type="match status" value="1"/>
</dbReference>
<reference evidence="4" key="1">
    <citation type="submission" date="2021-09" db="EMBL/GenBank/DDBJ databases">
        <title>A high-quality genome of the endoparasitic fungus Hirsutella rhossiliensis with a comparison of Hirsutella genomes reveals transposable elements contributing to genome size variation.</title>
        <authorList>
            <person name="Lin R."/>
            <person name="Jiao Y."/>
            <person name="Sun X."/>
            <person name="Ling J."/>
            <person name="Xie B."/>
            <person name="Cheng X."/>
        </authorList>
    </citation>
    <scope>NUCLEOTIDE SEQUENCE</scope>
    <source>
        <strain evidence="4">HR02</strain>
    </source>
</reference>
<dbReference type="RefSeq" id="XP_044725629.1">
    <property type="nucleotide sequence ID" value="XM_044859229.1"/>
</dbReference>
<dbReference type="PANTHER" id="PTHR46082:SF6">
    <property type="entry name" value="AAA+ ATPASE DOMAIN-CONTAINING PROTEIN-RELATED"/>
    <property type="match status" value="1"/>
</dbReference>
<evidence type="ECO:0000259" key="3">
    <source>
        <dbReference type="Pfam" id="PF25000"/>
    </source>
</evidence>
<feature type="domain" description="ORC1/DEAH AAA+ ATPase" evidence="2">
    <location>
        <begin position="294"/>
        <end position="385"/>
    </location>
</feature>
<dbReference type="Proteomes" id="UP000824596">
    <property type="component" value="Unassembled WGS sequence"/>
</dbReference>
<dbReference type="Pfam" id="PF01048">
    <property type="entry name" value="PNP_UDP_1"/>
    <property type="match status" value="1"/>
</dbReference>
<dbReference type="InterPro" id="IPR056681">
    <property type="entry name" value="DUF7779"/>
</dbReference>
<organism evidence="4 5">
    <name type="scientific">Hirsutella rhossiliensis</name>
    <dbReference type="NCBI Taxonomy" id="111463"/>
    <lineage>
        <taxon>Eukaryota</taxon>
        <taxon>Fungi</taxon>
        <taxon>Dikarya</taxon>
        <taxon>Ascomycota</taxon>
        <taxon>Pezizomycotina</taxon>
        <taxon>Sordariomycetes</taxon>
        <taxon>Hypocreomycetidae</taxon>
        <taxon>Hypocreales</taxon>
        <taxon>Ophiocordycipitaceae</taxon>
        <taxon>Hirsutella</taxon>
    </lineage>
</organism>
<feature type="domain" description="Nucleoside phosphorylase" evidence="1">
    <location>
        <begin position="1"/>
        <end position="243"/>
    </location>
</feature>
<proteinExistence type="predicted"/>
<dbReference type="OrthoDB" id="4925214at2759"/>
<evidence type="ECO:0000313" key="5">
    <source>
        <dbReference type="Proteomes" id="UP000824596"/>
    </source>
</evidence>
<dbReference type="SUPFAM" id="SSF52540">
    <property type="entry name" value="P-loop containing nucleoside triphosphate hydrolases"/>
    <property type="match status" value="1"/>
</dbReference>
<dbReference type="Gene3D" id="3.40.50.300">
    <property type="entry name" value="P-loop containing nucleotide triphosphate hydrolases"/>
    <property type="match status" value="1"/>
</dbReference>
<dbReference type="InterPro" id="IPR053137">
    <property type="entry name" value="NLR-like"/>
</dbReference>
<dbReference type="InterPro" id="IPR049945">
    <property type="entry name" value="AAA_22"/>
</dbReference>
<dbReference type="Pfam" id="PF25000">
    <property type="entry name" value="DUF7779"/>
    <property type="match status" value="1"/>
</dbReference>
<dbReference type="AlphaFoldDB" id="A0A9P8SML0"/>
<dbReference type="InterPro" id="IPR027417">
    <property type="entry name" value="P-loop_NTPase"/>
</dbReference>
<sequence>MGKASAAIVANNCRTSFPNIKLALVVGVCGVVPYGPAGEEIILGDVVISDGVIQYDLGRRLPGRFERKDTLLDSLGRPNIEIRGLLAKLKGLRGRKQLGAAISTYLGVLQNEPLLAAEYPGAVHDRLFEATYRHVGDQEPCQQVGCDGNPVPRRRLHHDKDDPRPAVHFGLIASGDSVMKSGEDRDAIALREGAIAFEMEGAGVWDTFPCVVIKGACDYADSHTSKSWQRYAAATAAACMKAFLSHWVPSVLAGPTQTLPAGPYFVVPYPKNETFVGRDAILKKLQERLSTSSQPRIALFGLGGIGKTQIVTAYAYWLHETYPEMSVFWVHASSAERFRQAYATIARECHVPGLDDPEADILALVKAWLERTHQGRWLMVVDNADDKQVFYTLPEDEGGSSPSQDGGIARFLPESPHGSILVTTRDRQVGVLLTKGRTRAVEEICKMDKRESDQLVRATLDGLEVTVDEISLLTSRLEYLPLALVQAAAYIRMNVMAVSRYLQLLDKSDHHGLELLSKEFDTIRRDSGTPQAVAATWILSFKHIEKRSKLAGEFLSLMSFFDRQAIPKEFISCYCHRRQEPIDGDGELESQQKDIQLEEALGLLKAFSFISENKNSKFTIHRLVQLVTRKWIVTNGTMDQFARQALMTVFDLYPYGTFENRDAGKAELGGGRMQKISNCKQ</sequence>
<accession>A0A9P8SML0</accession>
<dbReference type="GO" id="GO:0016887">
    <property type="term" value="F:ATP hydrolysis activity"/>
    <property type="evidence" value="ECO:0007669"/>
    <property type="project" value="InterPro"/>
</dbReference>
<feature type="domain" description="DUF7779" evidence="3">
    <location>
        <begin position="544"/>
        <end position="630"/>
    </location>
</feature>